<name>A0A3D4S4D2_9ENTE</name>
<comment type="caution">
    <text evidence="4">The sequence shown here is derived from an EMBL/GenBank/DDBJ whole genome shotgun (WGS) entry which is preliminary data.</text>
</comment>
<dbReference type="PANTHER" id="PTHR35936:SF34">
    <property type="entry name" value="ABC TRANSPORTER EXTRACELLULAR-BINDING PROTEIN YCKB-RELATED"/>
    <property type="match status" value="1"/>
</dbReference>
<dbReference type="CDD" id="cd00996">
    <property type="entry name" value="PBP2_AatB_like"/>
    <property type="match status" value="1"/>
</dbReference>
<dbReference type="PANTHER" id="PTHR35936">
    <property type="entry name" value="MEMBRANE-BOUND LYTIC MUREIN TRANSGLYCOSYLASE F"/>
    <property type="match status" value="1"/>
</dbReference>
<dbReference type="Proteomes" id="UP000262195">
    <property type="component" value="Unassembled WGS sequence"/>
</dbReference>
<evidence type="ECO:0000259" key="3">
    <source>
        <dbReference type="SMART" id="SM00079"/>
    </source>
</evidence>
<dbReference type="SUPFAM" id="SSF53850">
    <property type="entry name" value="Periplasmic binding protein-like II"/>
    <property type="match status" value="1"/>
</dbReference>
<feature type="domain" description="Solute-binding protein family 3/N-terminal" evidence="2">
    <location>
        <begin position="40"/>
        <end position="265"/>
    </location>
</feature>
<dbReference type="GO" id="GO:0016020">
    <property type="term" value="C:membrane"/>
    <property type="evidence" value="ECO:0007669"/>
    <property type="project" value="InterPro"/>
</dbReference>
<dbReference type="InterPro" id="IPR001320">
    <property type="entry name" value="Iontro_rcpt_C"/>
</dbReference>
<evidence type="ECO:0000313" key="5">
    <source>
        <dbReference type="Proteomes" id="UP000262195"/>
    </source>
</evidence>
<dbReference type="SMART" id="SM00079">
    <property type="entry name" value="PBPe"/>
    <property type="match status" value="1"/>
</dbReference>
<protein>
    <submittedName>
        <fullName evidence="4">Amino acid ABC transporter substrate-binding protein</fullName>
    </submittedName>
</protein>
<reference evidence="4 5" key="1">
    <citation type="journal article" date="2018" name="Nat. Biotechnol.">
        <title>A standardized bacterial taxonomy based on genome phylogeny substantially revises the tree of life.</title>
        <authorList>
            <person name="Parks D.H."/>
            <person name="Chuvochina M."/>
            <person name="Waite D.W."/>
            <person name="Rinke C."/>
            <person name="Skarshewski A."/>
            <person name="Chaumeil P.A."/>
            <person name="Hugenholtz P."/>
        </authorList>
    </citation>
    <scope>NUCLEOTIDE SEQUENCE [LARGE SCALE GENOMIC DNA]</scope>
    <source>
        <strain evidence="4">UBA11306</strain>
    </source>
</reference>
<sequence length="265" mass="30009">MKKLVLYVLVGVLAILAGFGIYNNYFKTTDAGEDNGEKKTIVVGLDDTFAPMGFKDDNNELVGFDIDLSKEIEKITDYQFEFQPIDWMTKETELQQGNIDLIWNGYTVTDERKEIVDFSTPYMTNKQIIIVQDDSDIDSIDDLEGKTVATQEGSSSYDAIMADTDLVAAIEGNEPISYSTFNDVFNDLLTNRSDAIVVDETLARYYMKQRGLTELRVLDDDLGSEEYAIGIRKDDTQLKEDLDAALKTLTDNGKLDEVKNRWFEE</sequence>
<dbReference type="InterPro" id="IPR001638">
    <property type="entry name" value="Solute-binding_3/MltF_N"/>
</dbReference>
<evidence type="ECO:0000256" key="1">
    <source>
        <dbReference type="ARBA" id="ARBA00022729"/>
    </source>
</evidence>
<proteinExistence type="predicted"/>
<feature type="domain" description="Ionotropic glutamate receptor C-terminal" evidence="3">
    <location>
        <begin position="40"/>
        <end position="265"/>
    </location>
</feature>
<dbReference type="Gene3D" id="3.40.190.10">
    <property type="entry name" value="Periplasmic binding protein-like II"/>
    <property type="match status" value="2"/>
</dbReference>
<dbReference type="GO" id="GO:0015276">
    <property type="term" value="F:ligand-gated monoatomic ion channel activity"/>
    <property type="evidence" value="ECO:0007669"/>
    <property type="project" value="InterPro"/>
</dbReference>
<accession>A0A3D4S4D2</accession>
<gene>
    <name evidence="4" type="ORF">DIW15_03160</name>
</gene>
<dbReference type="SMART" id="SM00062">
    <property type="entry name" value="PBPb"/>
    <property type="match status" value="1"/>
</dbReference>
<evidence type="ECO:0000313" key="4">
    <source>
        <dbReference type="EMBL" id="HCS93695.1"/>
    </source>
</evidence>
<dbReference type="STRING" id="1121105.GCA_000421665_01008"/>
<dbReference type="AlphaFoldDB" id="A0A3D4S4D2"/>
<evidence type="ECO:0000259" key="2">
    <source>
        <dbReference type="SMART" id="SM00062"/>
    </source>
</evidence>
<dbReference type="Pfam" id="PF00497">
    <property type="entry name" value="SBP_bac_3"/>
    <property type="match status" value="1"/>
</dbReference>
<dbReference type="EMBL" id="DQHO01000018">
    <property type="protein sequence ID" value="HCS93695.1"/>
    <property type="molecule type" value="Genomic_DNA"/>
</dbReference>
<keyword evidence="1" id="KW-0732">Signal</keyword>
<organism evidence="4 5">
    <name type="scientific">Bavariicoccus seileri</name>
    <dbReference type="NCBI Taxonomy" id="549685"/>
    <lineage>
        <taxon>Bacteria</taxon>
        <taxon>Bacillati</taxon>
        <taxon>Bacillota</taxon>
        <taxon>Bacilli</taxon>
        <taxon>Lactobacillales</taxon>
        <taxon>Enterococcaceae</taxon>
        <taxon>Bavariicoccus</taxon>
    </lineage>
</organism>